<dbReference type="InterPro" id="IPR001279">
    <property type="entry name" value="Metallo-B-lactamas"/>
</dbReference>
<dbReference type="RefSeq" id="WP_390314186.1">
    <property type="nucleotide sequence ID" value="NZ_JBHSPB010000002.1"/>
</dbReference>
<dbReference type="Pfam" id="PF12706">
    <property type="entry name" value="Lactamase_B_2"/>
    <property type="match status" value="1"/>
</dbReference>
<proteinExistence type="predicted"/>
<comment type="caution">
    <text evidence="3">The sequence shown here is derived from an EMBL/GenBank/DDBJ whole genome shotgun (WGS) entry which is preliminary data.</text>
</comment>
<name>A0ABW0YRK6_9ACTN</name>
<gene>
    <name evidence="3" type="ORF">ACFP1Z_03140</name>
</gene>
<reference evidence="4" key="1">
    <citation type="journal article" date="2019" name="Int. J. Syst. Evol. Microbiol.">
        <title>The Global Catalogue of Microorganisms (GCM) 10K type strain sequencing project: providing services to taxonomists for standard genome sequencing and annotation.</title>
        <authorList>
            <consortium name="The Broad Institute Genomics Platform"/>
            <consortium name="The Broad Institute Genome Sequencing Center for Infectious Disease"/>
            <person name="Wu L."/>
            <person name="Ma J."/>
        </authorList>
    </citation>
    <scope>NUCLEOTIDE SEQUENCE [LARGE SCALE GENOMIC DNA]</scope>
    <source>
        <strain evidence="4">CGMCC 4.7304</strain>
    </source>
</reference>
<dbReference type="PANTHER" id="PTHR46018">
    <property type="entry name" value="ZINC PHOSPHODIESTERASE ELAC PROTEIN 1"/>
    <property type="match status" value="1"/>
</dbReference>
<evidence type="ECO:0000313" key="4">
    <source>
        <dbReference type="Proteomes" id="UP001596083"/>
    </source>
</evidence>
<accession>A0ABW0YRK6</accession>
<evidence type="ECO:0000313" key="3">
    <source>
        <dbReference type="EMBL" id="MFC5719180.1"/>
    </source>
</evidence>
<evidence type="ECO:0000256" key="1">
    <source>
        <dbReference type="ARBA" id="ARBA00022759"/>
    </source>
</evidence>
<dbReference type="PANTHER" id="PTHR46018:SF2">
    <property type="entry name" value="ZINC PHOSPHODIESTERASE ELAC PROTEIN 1"/>
    <property type="match status" value="1"/>
</dbReference>
<dbReference type="InterPro" id="IPR036866">
    <property type="entry name" value="RibonucZ/Hydroxyglut_hydro"/>
</dbReference>
<dbReference type="SUPFAM" id="SSF56281">
    <property type="entry name" value="Metallo-hydrolase/oxidoreductase"/>
    <property type="match status" value="1"/>
</dbReference>
<sequence length="331" mass="34803">MEQPLTETENAAWAAAATDEEIAAVLAAADDADMAMRTPPVRLTQPARSVAPGGCEITLLGALGCRYGMLSGGAGGLLVRTGEGAVIIDPGPAALDRLLALAAQGEFDFADVVGIAVTHLHPDHYAGLIPCLEGAATAAGRAPLVLANPTTAERFADFSPYHQRMGSWVTLAHPETDGDGEPSTKVTDGTTVHATPALHLEEAGRTGSAIGLVLETAAGHIWYSSDTNLWPGLLDAVAAIAPRPRAVIAHGDAALLHADEQRRAACHLGMRDLPAIARRLRPETLLVQHYDAAYSGARYRHAHTEWVRRSLGPLDAPVRVVPGYDGFRLTL</sequence>
<protein>
    <submittedName>
        <fullName evidence="3">MBL fold metallo-hydrolase</fullName>
    </submittedName>
</protein>
<dbReference type="Gene3D" id="3.60.15.10">
    <property type="entry name" value="Ribonuclease Z/Hydroxyacylglutathione hydrolase-like"/>
    <property type="match status" value="1"/>
</dbReference>
<keyword evidence="1" id="KW-0255">Endonuclease</keyword>
<feature type="domain" description="Metallo-beta-lactamase" evidence="2">
    <location>
        <begin position="86"/>
        <end position="290"/>
    </location>
</feature>
<keyword evidence="4" id="KW-1185">Reference proteome</keyword>
<dbReference type="Proteomes" id="UP001596083">
    <property type="component" value="Unassembled WGS sequence"/>
</dbReference>
<dbReference type="EMBL" id="JBHSPB010000002">
    <property type="protein sequence ID" value="MFC5719180.1"/>
    <property type="molecule type" value="Genomic_DNA"/>
</dbReference>
<evidence type="ECO:0000259" key="2">
    <source>
        <dbReference type="Pfam" id="PF12706"/>
    </source>
</evidence>
<organism evidence="3 4">
    <name type="scientific">Streptomyces gamaensis</name>
    <dbReference type="NCBI Taxonomy" id="1763542"/>
    <lineage>
        <taxon>Bacteria</taxon>
        <taxon>Bacillati</taxon>
        <taxon>Actinomycetota</taxon>
        <taxon>Actinomycetes</taxon>
        <taxon>Kitasatosporales</taxon>
        <taxon>Streptomycetaceae</taxon>
        <taxon>Streptomyces</taxon>
    </lineage>
</organism>
<keyword evidence="1" id="KW-0540">Nuclease</keyword>
<keyword evidence="1" id="KW-0378">Hydrolase</keyword>